<dbReference type="Proteomes" id="UP000013909">
    <property type="component" value="Unassembled WGS sequence"/>
</dbReference>
<protein>
    <submittedName>
        <fullName evidence="1">Uncharacterized protein</fullName>
    </submittedName>
</protein>
<gene>
    <name evidence="1" type="ORF">ADIS_1782</name>
</gene>
<dbReference type="STRING" id="1232681.ADIS_1782"/>
<reference evidence="1 2" key="1">
    <citation type="submission" date="2013-02" db="EMBL/GenBank/DDBJ databases">
        <title>A novel strain isolated from Lonar lake, Maharashtra, India.</title>
        <authorList>
            <person name="Singh A."/>
        </authorList>
    </citation>
    <scope>NUCLEOTIDE SEQUENCE [LARGE SCALE GENOMIC DNA]</scope>
    <source>
        <strain evidence="1 2">AK24</strain>
    </source>
</reference>
<evidence type="ECO:0000313" key="2">
    <source>
        <dbReference type="Proteomes" id="UP000013909"/>
    </source>
</evidence>
<organism evidence="1 2">
    <name type="scientific">Lunatimonas lonarensis</name>
    <dbReference type="NCBI Taxonomy" id="1232681"/>
    <lineage>
        <taxon>Bacteria</taxon>
        <taxon>Pseudomonadati</taxon>
        <taxon>Bacteroidota</taxon>
        <taxon>Cytophagia</taxon>
        <taxon>Cytophagales</taxon>
        <taxon>Cyclobacteriaceae</taxon>
    </lineage>
</organism>
<evidence type="ECO:0000313" key="1">
    <source>
        <dbReference type="EMBL" id="EON77863.1"/>
    </source>
</evidence>
<sequence>MILFGLFIYPIKDIAAQPQRLLLYFILPIQSYRIDQYAIRTCSSYQKQKKPD</sequence>
<dbReference type="EMBL" id="AQHR01000049">
    <property type="protein sequence ID" value="EON77863.1"/>
    <property type="molecule type" value="Genomic_DNA"/>
</dbReference>
<name>R7ZV05_9BACT</name>
<proteinExistence type="predicted"/>
<keyword evidence="2" id="KW-1185">Reference proteome</keyword>
<dbReference type="AlphaFoldDB" id="R7ZV05"/>
<accession>R7ZV05</accession>
<comment type="caution">
    <text evidence="1">The sequence shown here is derived from an EMBL/GenBank/DDBJ whole genome shotgun (WGS) entry which is preliminary data.</text>
</comment>